<reference evidence="2" key="1">
    <citation type="journal article" date="2019" name="Int. J. Syst. Evol. Microbiol.">
        <title>The Global Catalogue of Microorganisms (GCM) 10K type strain sequencing project: providing services to taxonomists for standard genome sequencing and annotation.</title>
        <authorList>
            <consortium name="The Broad Institute Genomics Platform"/>
            <consortium name="The Broad Institute Genome Sequencing Center for Infectious Disease"/>
            <person name="Wu L."/>
            <person name="Ma J."/>
        </authorList>
    </citation>
    <scope>NUCLEOTIDE SEQUENCE [LARGE SCALE GENOMIC DNA]</scope>
    <source>
        <strain evidence="2">CGMCC 1.12477</strain>
    </source>
</reference>
<keyword evidence="2" id="KW-1185">Reference proteome</keyword>
<evidence type="ECO:0000313" key="2">
    <source>
        <dbReference type="Proteomes" id="UP001597351"/>
    </source>
</evidence>
<organism evidence="1 2">
    <name type="scientific">Nocardioides aestuarii</name>
    <dbReference type="NCBI Taxonomy" id="252231"/>
    <lineage>
        <taxon>Bacteria</taxon>
        <taxon>Bacillati</taxon>
        <taxon>Actinomycetota</taxon>
        <taxon>Actinomycetes</taxon>
        <taxon>Propionibacteriales</taxon>
        <taxon>Nocardioidaceae</taxon>
        <taxon>Nocardioides</taxon>
    </lineage>
</organism>
<dbReference type="EMBL" id="JBHUGD010000003">
    <property type="protein sequence ID" value="MFD1947952.1"/>
    <property type="molecule type" value="Genomic_DNA"/>
</dbReference>
<proteinExistence type="predicted"/>
<evidence type="ECO:0000313" key="1">
    <source>
        <dbReference type="EMBL" id="MFD1947952.1"/>
    </source>
</evidence>
<protein>
    <recommendedName>
        <fullName evidence="3">Fibronectin type-III domain-containing protein</fullName>
    </recommendedName>
</protein>
<dbReference type="Proteomes" id="UP001597351">
    <property type="component" value="Unassembled WGS sequence"/>
</dbReference>
<dbReference type="InterPro" id="IPR013783">
    <property type="entry name" value="Ig-like_fold"/>
</dbReference>
<evidence type="ECO:0008006" key="3">
    <source>
        <dbReference type="Google" id="ProtNLM"/>
    </source>
</evidence>
<sequence length="267" mass="26927">MNPRIPFVAAVVGALLVGGATTGGTHASWSSQRQLAGHSVSSGQMSYTATTPGGVTVSRVAGATADTTLVLDDTSVGKKLGQRITATVGSTPTGVTATVGTACPGTSTVSVDTTPTSADQTLCVRVTSSTTAVSGNVNLTLSSAQRPTAGWTTPAITRTIAVTVATQPLTCSAQSVKDVRSFTWEPVSGATGYTVTVSGSQTGSYSTTATYGSTTTQHQVTLTSPAVRYFRVTAATAAGPTEVPGALRMERVSNNGNSNMLCEVVTP</sequence>
<accession>A0ABW4TQE8</accession>
<name>A0ABW4TQE8_9ACTN</name>
<dbReference type="Gene3D" id="2.60.40.10">
    <property type="entry name" value="Immunoglobulins"/>
    <property type="match status" value="1"/>
</dbReference>
<dbReference type="InterPro" id="IPR036116">
    <property type="entry name" value="FN3_sf"/>
</dbReference>
<dbReference type="RefSeq" id="WP_343919529.1">
    <property type="nucleotide sequence ID" value="NZ_BAAAJT010000002.1"/>
</dbReference>
<comment type="caution">
    <text evidence="1">The sequence shown here is derived from an EMBL/GenBank/DDBJ whole genome shotgun (WGS) entry which is preliminary data.</text>
</comment>
<gene>
    <name evidence="1" type="ORF">ACFSDE_14225</name>
</gene>
<dbReference type="SUPFAM" id="SSF49265">
    <property type="entry name" value="Fibronectin type III"/>
    <property type="match status" value="1"/>
</dbReference>